<reference evidence="3" key="1">
    <citation type="submission" date="2022-11" db="UniProtKB">
        <authorList>
            <consortium name="WormBaseParasite"/>
        </authorList>
    </citation>
    <scope>IDENTIFICATION</scope>
</reference>
<dbReference type="AlphaFoldDB" id="A0A915NTT8"/>
<feature type="compositionally biased region" description="Low complexity" evidence="1">
    <location>
        <begin position="16"/>
        <end position="27"/>
    </location>
</feature>
<evidence type="ECO:0000313" key="3">
    <source>
        <dbReference type="WBParaSite" id="scf7180000421631.g7425"/>
    </source>
</evidence>
<sequence length="178" mass="20177">MDSGGSQESTSDRQQKSGSSQQESSPQLVVENIVGHQRKGKAQAIYKTFRTFKNRHFFLNWWKQSGQEYNWQINSRHPHSKGMVEYYYCKKRKSNKCSAQLRVIVEAVTGAVSVARADGRPHNHDIEVYERNGALDSGYGTLPDQDCESPQYRYDSARQAAVCQSEYAKDNGCLGTTK</sequence>
<proteinExistence type="predicted"/>
<accession>A0A915NTT8</accession>
<dbReference type="Proteomes" id="UP000887560">
    <property type="component" value="Unplaced"/>
</dbReference>
<dbReference type="WBParaSite" id="scf7180000421631.g7425">
    <property type="protein sequence ID" value="scf7180000421631.g7425"/>
    <property type="gene ID" value="scf7180000421631.g7425"/>
</dbReference>
<organism evidence="2 3">
    <name type="scientific">Meloidogyne floridensis</name>
    <dbReference type="NCBI Taxonomy" id="298350"/>
    <lineage>
        <taxon>Eukaryota</taxon>
        <taxon>Metazoa</taxon>
        <taxon>Ecdysozoa</taxon>
        <taxon>Nematoda</taxon>
        <taxon>Chromadorea</taxon>
        <taxon>Rhabditida</taxon>
        <taxon>Tylenchina</taxon>
        <taxon>Tylenchomorpha</taxon>
        <taxon>Tylenchoidea</taxon>
        <taxon>Meloidogynidae</taxon>
        <taxon>Meloidogyninae</taxon>
        <taxon>Meloidogyne</taxon>
    </lineage>
</organism>
<keyword evidence="2" id="KW-1185">Reference proteome</keyword>
<feature type="region of interest" description="Disordered" evidence="1">
    <location>
        <begin position="1"/>
        <end position="27"/>
    </location>
</feature>
<name>A0A915NTT8_9BILA</name>
<evidence type="ECO:0000313" key="2">
    <source>
        <dbReference type="Proteomes" id="UP000887560"/>
    </source>
</evidence>
<evidence type="ECO:0000256" key="1">
    <source>
        <dbReference type="SAM" id="MobiDB-lite"/>
    </source>
</evidence>
<protein>
    <submittedName>
        <fullName evidence="3">FLYWCH-type domain-containing protein</fullName>
    </submittedName>
</protein>